<dbReference type="GO" id="GO:0016787">
    <property type="term" value="F:hydrolase activity"/>
    <property type="evidence" value="ECO:0007669"/>
    <property type="project" value="UniProtKB-KW"/>
</dbReference>
<dbReference type="InterPro" id="IPR050309">
    <property type="entry name" value="Type-B_Carboxylest/Lipase"/>
</dbReference>
<dbReference type="AlphaFoldDB" id="A0A8C2SRD0"/>
<dbReference type="Gene3D" id="3.40.50.1820">
    <property type="entry name" value="alpha/beta hydrolase"/>
    <property type="match status" value="1"/>
</dbReference>
<dbReference type="InterPro" id="IPR019819">
    <property type="entry name" value="Carboxylesterase_B_CS"/>
</dbReference>
<dbReference type="GeneTree" id="ENSGT00940000155200"/>
<dbReference type="PROSITE" id="PS00941">
    <property type="entry name" value="CARBOXYLESTERASE_B_2"/>
    <property type="match status" value="1"/>
</dbReference>
<dbReference type="InterPro" id="IPR019826">
    <property type="entry name" value="Carboxylesterase_B_AS"/>
</dbReference>
<dbReference type="RefSeq" id="XP_015706686.1">
    <property type="nucleotide sequence ID" value="XM_015851200.1"/>
</dbReference>
<dbReference type="CDD" id="cd00312">
    <property type="entry name" value="Esterase_lipase"/>
    <property type="match status" value="1"/>
</dbReference>
<feature type="domain" description="Carboxylesterase type B" evidence="4">
    <location>
        <begin position="31"/>
        <end position="494"/>
    </location>
</feature>
<dbReference type="Pfam" id="PF00135">
    <property type="entry name" value="COesterase"/>
    <property type="match status" value="1"/>
</dbReference>
<dbReference type="InterPro" id="IPR002018">
    <property type="entry name" value="CarbesteraseB"/>
</dbReference>
<keyword evidence="6" id="KW-1185">Reference proteome</keyword>
<evidence type="ECO:0000259" key="4">
    <source>
        <dbReference type="Pfam" id="PF00135"/>
    </source>
</evidence>
<dbReference type="OrthoDB" id="9103507at2759"/>
<dbReference type="PANTHER" id="PTHR11559">
    <property type="entry name" value="CARBOXYLESTERASE"/>
    <property type="match status" value="1"/>
</dbReference>
<dbReference type="EC" id="3.1.1.-" evidence="3"/>
<evidence type="ECO:0000256" key="3">
    <source>
        <dbReference type="RuleBase" id="RU361235"/>
    </source>
</evidence>
<name>A0A8C2SRD0_COTJA</name>
<evidence type="ECO:0000313" key="6">
    <source>
        <dbReference type="Proteomes" id="UP000694412"/>
    </source>
</evidence>
<comment type="similarity">
    <text evidence="1 3">Belongs to the type-B carboxylesterase/lipase family.</text>
</comment>
<evidence type="ECO:0000256" key="1">
    <source>
        <dbReference type="ARBA" id="ARBA00005964"/>
    </source>
</evidence>
<protein>
    <recommendedName>
        <fullName evidence="3">Carboxylic ester hydrolase</fullName>
        <ecNumber evidence="3">3.1.1.-</ecNumber>
    </recommendedName>
</protein>
<accession>A0A8C2SRD0</accession>
<dbReference type="InterPro" id="IPR029058">
    <property type="entry name" value="AB_hydrolase_fold"/>
</dbReference>
<dbReference type="Ensembl" id="ENSCJPT00005004952.1">
    <property type="protein sequence ID" value="ENSCJPP00005002657.1"/>
    <property type="gene ID" value="ENSCJPG00005002967.1"/>
</dbReference>
<keyword evidence="2 3" id="KW-0378">Hydrolase</keyword>
<dbReference type="Ensembl" id="ENSCJPT00005004957.1">
    <property type="protein sequence ID" value="ENSCJPP00005002662.1"/>
    <property type="gene ID" value="ENSCJPG00005002967.1"/>
</dbReference>
<evidence type="ECO:0000313" key="5">
    <source>
        <dbReference type="Ensembl" id="ENSCJPP00005002657.1"/>
    </source>
</evidence>
<dbReference type="FunFam" id="3.40.50.1820:FF:000128">
    <property type="entry name" value="Carboxylic ester hydrolase"/>
    <property type="match status" value="1"/>
</dbReference>
<dbReference type="GeneID" id="107307680"/>
<organism evidence="5 6">
    <name type="scientific">Coturnix japonica</name>
    <name type="common">Japanese quail</name>
    <name type="synonym">Coturnix coturnix japonica</name>
    <dbReference type="NCBI Taxonomy" id="93934"/>
    <lineage>
        <taxon>Eukaryota</taxon>
        <taxon>Metazoa</taxon>
        <taxon>Chordata</taxon>
        <taxon>Craniata</taxon>
        <taxon>Vertebrata</taxon>
        <taxon>Euteleostomi</taxon>
        <taxon>Archelosauria</taxon>
        <taxon>Archosauria</taxon>
        <taxon>Dinosauria</taxon>
        <taxon>Saurischia</taxon>
        <taxon>Theropoda</taxon>
        <taxon>Coelurosauria</taxon>
        <taxon>Aves</taxon>
        <taxon>Neognathae</taxon>
        <taxon>Galloanserae</taxon>
        <taxon>Galliformes</taxon>
        <taxon>Phasianidae</taxon>
        <taxon>Perdicinae</taxon>
        <taxon>Coturnix</taxon>
    </lineage>
</organism>
<dbReference type="PROSITE" id="PS00122">
    <property type="entry name" value="CARBOXYLESTERASE_B_1"/>
    <property type="match status" value="1"/>
</dbReference>
<reference evidence="5" key="1">
    <citation type="submission" date="2025-05" db="UniProtKB">
        <authorList>
            <consortium name="Ensembl"/>
        </authorList>
    </citation>
    <scope>IDENTIFICATION</scope>
</reference>
<dbReference type="Proteomes" id="UP000694412">
    <property type="component" value="Unassembled WGS sequence"/>
</dbReference>
<gene>
    <name evidence="5" type="primary">LOC107307680</name>
</gene>
<sequence>MHQSFVLCKTAALYGIETFVISVDCYFSYFSRCLQDKVLGQFESDFVTTRKEKFILQMSEDCLYLNIYTPVSTEKHEKLPVFVWIHGGGLAFGSASPYDGSALAAFENTVVVVIQYRLGILGYFSTGDKHARGNWGYLDQVAALQWIQENIIHFGGDPGSVTIFGESAGGISVSALVLSPLAKGLFHRAISESGVAIRLLFTERPEEEAQRIAAASGCEKSSSAALVECLREKTEEEMEQITVKMDLITLRLCHTSPENCEQHPMFISSTVDGVFFPKSPRQLLSEKTINAVPYIIGVNNHEFGWVGPEVMKFPDFTHGLDKEVARRVLQSSFVLSFKDIPSDIVDLVFNEYMGKAQTRAQVRDGLLDAIGDHVFVFPAIEVARYHRDAGHPVYFYEFQHRPSSTTAPEFVKADHGDEIFFVFGKPFLAGNATEEENKLSRTVMKYWSNFARNGNPNGEGLVHWPQYDVDERYLEIDLIQKASKKLKEDKMEFWVQLTEQISERRREHTEL</sequence>
<evidence type="ECO:0000256" key="2">
    <source>
        <dbReference type="ARBA" id="ARBA00022801"/>
    </source>
</evidence>
<proteinExistence type="inferred from homology"/>
<dbReference type="KEGG" id="cjo:107307680"/>
<dbReference type="SUPFAM" id="SSF53474">
    <property type="entry name" value="alpha/beta-Hydrolases"/>
    <property type="match status" value="1"/>
</dbReference>